<feature type="domain" description="Rhodopsin" evidence="8">
    <location>
        <begin position="33"/>
        <end position="273"/>
    </location>
</feature>
<organism evidence="9 10">
    <name type="scientific">Hyaloscypha bicolor E</name>
    <dbReference type="NCBI Taxonomy" id="1095630"/>
    <lineage>
        <taxon>Eukaryota</taxon>
        <taxon>Fungi</taxon>
        <taxon>Dikarya</taxon>
        <taxon>Ascomycota</taxon>
        <taxon>Pezizomycotina</taxon>
        <taxon>Leotiomycetes</taxon>
        <taxon>Helotiales</taxon>
        <taxon>Hyaloscyphaceae</taxon>
        <taxon>Hyaloscypha</taxon>
        <taxon>Hyaloscypha bicolor</taxon>
    </lineage>
</organism>
<sequence length="382" mass="41807">MADVHGSIYRGQQISLAVVSSVMSSLGVIALCLRIAGRYLVVRKLGADDWLMAAGVVITLSYLFEILYGIKFGAGLHGAELRPSDMVDILKTIYAIELTYNTAISLIKCSIVAFYLRLASIDINLRRACYGTFVFVALLWVIAQAVAALQCLPINANWDIFTVTHKKCVNTLVFFYINAGLNILLDIWILVMPIRTLIQIKRPTRDKVILIAIFGVGALSCLAAIIRLYTIRLYTQSKDPFYDGAPINIWSMVEINIAIICASVPAMKPLFHKTIRERMTTGRSNGRSHNGGSHNGGSHNGGSQFGHAMIPLSGDDISKPGTVRQKKGTYSVGATGGEFSSSEENMVTKGSMNGGIEYQRDFTVEESYIQSSKVLREASHAV</sequence>
<feature type="compositionally biased region" description="Low complexity" evidence="6">
    <location>
        <begin position="282"/>
        <end position="292"/>
    </location>
</feature>
<accession>A0A2J6STC1</accession>
<evidence type="ECO:0000256" key="3">
    <source>
        <dbReference type="ARBA" id="ARBA00022989"/>
    </source>
</evidence>
<feature type="transmembrane region" description="Helical" evidence="7">
    <location>
        <begin position="49"/>
        <end position="73"/>
    </location>
</feature>
<feature type="transmembrane region" description="Helical" evidence="7">
    <location>
        <begin position="249"/>
        <end position="271"/>
    </location>
</feature>
<keyword evidence="2 7" id="KW-0812">Transmembrane</keyword>
<keyword evidence="10" id="KW-1185">Reference proteome</keyword>
<feature type="transmembrane region" description="Helical" evidence="7">
    <location>
        <begin position="173"/>
        <end position="196"/>
    </location>
</feature>
<dbReference type="Pfam" id="PF20684">
    <property type="entry name" value="Fung_rhodopsin"/>
    <property type="match status" value="1"/>
</dbReference>
<dbReference type="Proteomes" id="UP000235371">
    <property type="component" value="Unassembled WGS sequence"/>
</dbReference>
<evidence type="ECO:0000256" key="4">
    <source>
        <dbReference type="ARBA" id="ARBA00023136"/>
    </source>
</evidence>
<name>A0A2J6STC1_9HELO</name>
<evidence type="ECO:0000256" key="2">
    <source>
        <dbReference type="ARBA" id="ARBA00022692"/>
    </source>
</evidence>
<keyword evidence="3 7" id="KW-1133">Transmembrane helix</keyword>
<evidence type="ECO:0000256" key="7">
    <source>
        <dbReference type="SAM" id="Phobius"/>
    </source>
</evidence>
<feature type="region of interest" description="Disordered" evidence="6">
    <location>
        <begin position="281"/>
        <end position="346"/>
    </location>
</feature>
<evidence type="ECO:0000259" key="8">
    <source>
        <dbReference type="Pfam" id="PF20684"/>
    </source>
</evidence>
<comment type="similarity">
    <text evidence="5">Belongs to the SAT4 family.</text>
</comment>
<dbReference type="InParanoid" id="A0A2J6STC1"/>
<keyword evidence="4 7" id="KW-0472">Membrane</keyword>
<gene>
    <name evidence="9" type="ORF">K444DRAFT_134095</name>
</gene>
<dbReference type="PANTHER" id="PTHR33048:SF123">
    <property type="entry name" value="INTEGRAL MEMBRANE PROTEIN"/>
    <property type="match status" value="1"/>
</dbReference>
<proteinExistence type="inferred from homology"/>
<dbReference type="AlphaFoldDB" id="A0A2J6STC1"/>
<dbReference type="RefSeq" id="XP_024730928.1">
    <property type="nucleotide sequence ID" value="XM_024870481.1"/>
</dbReference>
<dbReference type="GeneID" id="36578563"/>
<dbReference type="OrthoDB" id="3648173at2759"/>
<feature type="transmembrane region" description="Helical" evidence="7">
    <location>
        <begin position="208"/>
        <end position="229"/>
    </location>
</feature>
<feature type="compositionally biased region" description="Gly residues" evidence="6">
    <location>
        <begin position="293"/>
        <end position="304"/>
    </location>
</feature>
<comment type="subcellular location">
    <subcellularLocation>
        <location evidence="1">Membrane</location>
        <topology evidence="1">Multi-pass membrane protein</topology>
    </subcellularLocation>
</comment>
<feature type="transmembrane region" description="Helical" evidence="7">
    <location>
        <begin position="128"/>
        <end position="149"/>
    </location>
</feature>
<feature type="transmembrane region" description="Helical" evidence="7">
    <location>
        <begin position="93"/>
        <end position="116"/>
    </location>
</feature>
<dbReference type="EMBL" id="KZ613866">
    <property type="protein sequence ID" value="PMD54024.1"/>
    <property type="molecule type" value="Genomic_DNA"/>
</dbReference>
<evidence type="ECO:0000256" key="1">
    <source>
        <dbReference type="ARBA" id="ARBA00004141"/>
    </source>
</evidence>
<dbReference type="STRING" id="1095630.A0A2J6STC1"/>
<evidence type="ECO:0000256" key="6">
    <source>
        <dbReference type="SAM" id="MobiDB-lite"/>
    </source>
</evidence>
<dbReference type="InterPro" id="IPR049326">
    <property type="entry name" value="Rhodopsin_dom_fungi"/>
</dbReference>
<evidence type="ECO:0000256" key="5">
    <source>
        <dbReference type="ARBA" id="ARBA00038359"/>
    </source>
</evidence>
<dbReference type="InterPro" id="IPR052337">
    <property type="entry name" value="SAT4-like"/>
</dbReference>
<protein>
    <recommendedName>
        <fullName evidence="8">Rhodopsin domain-containing protein</fullName>
    </recommendedName>
</protein>
<evidence type="ECO:0000313" key="10">
    <source>
        <dbReference type="Proteomes" id="UP000235371"/>
    </source>
</evidence>
<feature type="transmembrane region" description="Helical" evidence="7">
    <location>
        <begin position="14"/>
        <end position="37"/>
    </location>
</feature>
<evidence type="ECO:0000313" key="9">
    <source>
        <dbReference type="EMBL" id="PMD54024.1"/>
    </source>
</evidence>
<dbReference type="PANTHER" id="PTHR33048">
    <property type="entry name" value="PTH11-LIKE INTEGRAL MEMBRANE PROTEIN (AFU_ORTHOLOGUE AFUA_5G11245)"/>
    <property type="match status" value="1"/>
</dbReference>
<dbReference type="GO" id="GO:0016020">
    <property type="term" value="C:membrane"/>
    <property type="evidence" value="ECO:0007669"/>
    <property type="project" value="UniProtKB-SubCell"/>
</dbReference>
<reference evidence="9 10" key="1">
    <citation type="submission" date="2016-04" db="EMBL/GenBank/DDBJ databases">
        <title>A degradative enzymes factory behind the ericoid mycorrhizal symbiosis.</title>
        <authorList>
            <consortium name="DOE Joint Genome Institute"/>
            <person name="Martino E."/>
            <person name="Morin E."/>
            <person name="Grelet G."/>
            <person name="Kuo A."/>
            <person name="Kohler A."/>
            <person name="Daghino S."/>
            <person name="Barry K."/>
            <person name="Choi C."/>
            <person name="Cichocki N."/>
            <person name="Clum A."/>
            <person name="Copeland A."/>
            <person name="Hainaut M."/>
            <person name="Haridas S."/>
            <person name="Labutti K."/>
            <person name="Lindquist E."/>
            <person name="Lipzen A."/>
            <person name="Khouja H.-R."/>
            <person name="Murat C."/>
            <person name="Ohm R."/>
            <person name="Olson A."/>
            <person name="Spatafora J."/>
            <person name="Veneault-Fourrey C."/>
            <person name="Henrissat B."/>
            <person name="Grigoriev I."/>
            <person name="Martin F."/>
            <person name="Perotto S."/>
        </authorList>
    </citation>
    <scope>NUCLEOTIDE SEQUENCE [LARGE SCALE GENOMIC DNA]</scope>
    <source>
        <strain evidence="9 10">E</strain>
    </source>
</reference>